<evidence type="ECO:0000256" key="1">
    <source>
        <dbReference type="ARBA" id="ARBA00001967"/>
    </source>
</evidence>
<accession>A0A1Y0IIE9</accession>
<evidence type="ECO:0000256" key="3">
    <source>
        <dbReference type="ARBA" id="ARBA00010363"/>
    </source>
</evidence>
<dbReference type="OrthoDB" id="9789841at2"/>
<dbReference type="GO" id="GO:0004462">
    <property type="term" value="F:lactoylglutathione lyase activity"/>
    <property type="evidence" value="ECO:0007669"/>
    <property type="project" value="UniProtKB-EC"/>
</dbReference>
<evidence type="ECO:0000256" key="10">
    <source>
        <dbReference type="ARBA" id="ARBA00030892"/>
    </source>
</evidence>
<dbReference type="GO" id="GO:0019243">
    <property type="term" value="P:methylglyoxal catabolic process to D-lactate via S-lactoyl-glutathione"/>
    <property type="evidence" value="ECO:0007669"/>
    <property type="project" value="TreeGrafter"/>
</dbReference>
<dbReference type="Gene3D" id="3.10.180.10">
    <property type="entry name" value="2,3-Dihydroxybiphenyl 1,2-Dioxygenase, domain 1"/>
    <property type="match status" value="1"/>
</dbReference>
<evidence type="ECO:0000256" key="14">
    <source>
        <dbReference type="PIRSR" id="PIRSR604361-1"/>
    </source>
</evidence>
<comment type="similarity">
    <text evidence="3">Belongs to the glyoxalase I family.</text>
</comment>
<evidence type="ECO:0000256" key="9">
    <source>
        <dbReference type="ARBA" id="ARBA00030537"/>
    </source>
</evidence>
<evidence type="ECO:0000313" key="18">
    <source>
        <dbReference type="Proteomes" id="UP000196027"/>
    </source>
</evidence>
<evidence type="ECO:0000256" key="12">
    <source>
        <dbReference type="ARBA" id="ARBA00033298"/>
    </source>
</evidence>
<feature type="binding site" evidence="15">
    <location>
        <position position="50"/>
    </location>
    <ligand>
        <name>Zn(2+)</name>
        <dbReference type="ChEBI" id="CHEBI:29105"/>
        <note>ligand shared between dimeric partners</note>
    </ligand>
</feature>
<organism evidence="17 18">
    <name type="scientific">Oleiphilus messinensis</name>
    <dbReference type="NCBI Taxonomy" id="141451"/>
    <lineage>
        <taxon>Bacteria</taxon>
        <taxon>Pseudomonadati</taxon>
        <taxon>Pseudomonadota</taxon>
        <taxon>Gammaproteobacteria</taxon>
        <taxon>Oceanospirillales</taxon>
        <taxon>Oleiphilaceae</taxon>
        <taxon>Oleiphilus</taxon>
    </lineage>
</organism>
<dbReference type="InterPro" id="IPR004360">
    <property type="entry name" value="Glyas_Fos-R_dOase_dom"/>
</dbReference>
<protein>
    <recommendedName>
        <fullName evidence="4">lactoylglutathione lyase</fullName>
        <ecNumber evidence="4">4.4.1.5</ecNumber>
    </recommendedName>
    <alternativeName>
        <fullName evidence="10">Aldoketomutase</fullName>
    </alternativeName>
    <alternativeName>
        <fullName evidence="9">Glyoxalase I</fullName>
    </alternativeName>
    <alternativeName>
        <fullName evidence="8">Ketone-aldehyde mutase</fullName>
    </alternativeName>
    <alternativeName>
        <fullName evidence="11">Methylglyoxalase</fullName>
    </alternativeName>
    <alternativeName>
        <fullName evidence="12">S-D-lactoylglutathione methylglyoxal lyase</fullName>
    </alternativeName>
</protein>
<dbReference type="SUPFAM" id="SSF54593">
    <property type="entry name" value="Glyoxalase/Bleomycin resistance protein/Dihydroxybiphenyl dioxygenase"/>
    <property type="match status" value="1"/>
</dbReference>
<evidence type="ECO:0000259" key="16">
    <source>
        <dbReference type="PROSITE" id="PS51819"/>
    </source>
</evidence>
<dbReference type="Pfam" id="PF00903">
    <property type="entry name" value="Glyoxalase"/>
    <property type="match status" value="1"/>
</dbReference>
<evidence type="ECO:0000256" key="5">
    <source>
        <dbReference type="ARBA" id="ARBA00022596"/>
    </source>
</evidence>
<dbReference type="PROSITE" id="PS51819">
    <property type="entry name" value="VOC"/>
    <property type="match status" value="1"/>
</dbReference>
<feature type="active site" description="Proton donor/acceptor" evidence="14">
    <location>
        <position position="117"/>
    </location>
</feature>
<dbReference type="EC" id="4.4.1.5" evidence="4"/>
<dbReference type="PANTHER" id="PTHR46036:SF5">
    <property type="entry name" value="LACTOYLGLUTATHIONE LYASE"/>
    <property type="match status" value="1"/>
</dbReference>
<comment type="cofactor">
    <cofactor evidence="1">
        <name>Ni(2+)</name>
        <dbReference type="ChEBI" id="CHEBI:49786"/>
    </cofactor>
</comment>
<comment type="cofactor">
    <cofactor evidence="15">
        <name>Zn(2+)</name>
        <dbReference type="ChEBI" id="CHEBI:29105"/>
    </cofactor>
    <text evidence="15">Binds 1 zinc ion per subunit. In the homodimer, two zinc ions are bound between subunits.</text>
</comment>
<reference evidence="17 18" key="1">
    <citation type="submission" date="2017-05" db="EMBL/GenBank/DDBJ databases">
        <title>Genomic insights into alkan degradation activity of Oleiphilus messinensis.</title>
        <authorList>
            <person name="Kozyavkin S.A."/>
            <person name="Slesarev A.I."/>
            <person name="Golyshin P.N."/>
            <person name="Korzhenkov A."/>
            <person name="Golyshina O.N."/>
            <person name="Toshchakov S.V."/>
        </authorList>
    </citation>
    <scope>NUCLEOTIDE SEQUENCE [LARGE SCALE GENOMIC DNA]</scope>
    <source>
        <strain evidence="17 18">ME102</strain>
    </source>
</reference>
<dbReference type="Proteomes" id="UP000196027">
    <property type="component" value="Chromosome"/>
</dbReference>
<evidence type="ECO:0000256" key="11">
    <source>
        <dbReference type="ARBA" id="ARBA00032460"/>
    </source>
</evidence>
<feature type="binding site" evidence="15">
    <location>
        <position position="117"/>
    </location>
    <ligand>
        <name>Zn(2+)</name>
        <dbReference type="ChEBI" id="CHEBI:29105"/>
        <note>ligand shared between dimeric partners</note>
    </ligand>
</feature>
<sequence>MLRVRNLQKSIQFYTRTFGMNVLRQHDYPDSRYTLAFLGYGPEHSHTVLELTHNWDVIDYEPGTAFGHVAYGVRDIHACCQHIEAQGGRVVRAPGPMQDDDRDVIAFVLDPDGYKIELIEQPELS</sequence>
<evidence type="ECO:0000256" key="4">
    <source>
        <dbReference type="ARBA" id="ARBA00012081"/>
    </source>
</evidence>
<dbReference type="AlphaFoldDB" id="A0A1Y0IIE9"/>
<proteinExistence type="inferred from homology"/>
<dbReference type="UniPathway" id="UPA00619">
    <property type="reaction ID" value="UER00675"/>
</dbReference>
<evidence type="ECO:0000256" key="7">
    <source>
        <dbReference type="ARBA" id="ARBA00023239"/>
    </source>
</evidence>
<dbReference type="PANTHER" id="PTHR46036">
    <property type="entry name" value="LACTOYLGLUTATHIONE LYASE"/>
    <property type="match status" value="1"/>
</dbReference>
<dbReference type="KEGG" id="ome:OLMES_5315"/>
<dbReference type="GO" id="GO:0046872">
    <property type="term" value="F:metal ion binding"/>
    <property type="evidence" value="ECO:0007669"/>
    <property type="project" value="UniProtKB-KW"/>
</dbReference>
<keyword evidence="5" id="KW-0533">Nickel</keyword>
<feature type="binding site" evidence="15">
    <location>
        <position position="68"/>
    </location>
    <ligand>
        <name>Zn(2+)</name>
        <dbReference type="ChEBI" id="CHEBI:29105"/>
        <note>ligand shared between dimeric partners</note>
    </ligand>
</feature>
<dbReference type="PROSITE" id="PS00935">
    <property type="entry name" value="GLYOXALASE_I_2"/>
    <property type="match status" value="1"/>
</dbReference>
<name>A0A1Y0IIE9_9GAMM</name>
<keyword evidence="15" id="KW-0862">Zinc</keyword>
<dbReference type="InterPro" id="IPR018146">
    <property type="entry name" value="Glyoxalase_1_CS"/>
</dbReference>
<dbReference type="InterPro" id="IPR029068">
    <property type="entry name" value="Glyas_Bleomycin-R_OHBP_Dase"/>
</dbReference>
<feature type="domain" description="VOC" evidence="16">
    <location>
        <begin position="1"/>
        <end position="121"/>
    </location>
</feature>
<dbReference type="InterPro" id="IPR037523">
    <property type="entry name" value="VOC_core"/>
</dbReference>
<dbReference type="GO" id="GO:0005737">
    <property type="term" value="C:cytoplasm"/>
    <property type="evidence" value="ECO:0007669"/>
    <property type="project" value="TreeGrafter"/>
</dbReference>
<evidence type="ECO:0000256" key="13">
    <source>
        <dbReference type="ARBA" id="ARBA00048273"/>
    </source>
</evidence>
<keyword evidence="6 15" id="KW-0479">Metal-binding</keyword>
<dbReference type="NCBIfam" id="TIGR00068">
    <property type="entry name" value="glyox_I"/>
    <property type="match status" value="1"/>
</dbReference>
<dbReference type="EMBL" id="CP021425">
    <property type="protein sequence ID" value="ARU59295.1"/>
    <property type="molecule type" value="Genomic_DNA"/>
</dbReference>
<gene>
    <name evidence="17" type="ORF">OLMES_5315</name>
</gene>
<keyword evidence="18" id="KW-1185">Reference proteome</keyword>
<keyword evidence="7 17" id="KW-0456">Lyase</keyword>
<evidence type="ECO:0000313" key="17">
    <source>
        <dbReference type="EMBL" id="ARU59295.1"/>
    </source>
</evidence>
<evidence type="ECO:0000256" key="2">
    <source>
        <dbReference type="ARBA" id="ARBA00005008"/>
    </source>
</evidence>
<comment type="catalytic activity">
    <reaction evidence="13">
        <text>(R)-S-lactoylglutathione = methylglyoxal + glutathione</text>
        <dbReference type="Rhea" id="RHEA:19069"/>
        <dbReference type="ChEBI" id="CHEBI:17158"/>
        <dbReference type="ChEBI" id="CHEBI:57474"/>
        <dbReference type="ChEBI" id="CHEBI:57925"/>
        <dbReference type="EC" id="4.4.1.5"/>
    </reaction>
</comment>
<evidence type="ECO:0000256" key="6">
    <source>
        <dbReference type="ARBA" id="ARBA00022723"/>
    </source>
</evidence>
<evidence type="ECO:0000256" key="15">
    <source>
        <dbReference type="PIRSR" id="PIRSR604361-3"/>
    </source>
</evidence>
<evidence type="ECO:0000256" key="8">
    <source>
        <dbReference type="ARBA" id="ARBA00030291"/>
    </source>
</evidence>
<dbReference type="InterPro" id="IPR004361">
    <property type="entry name" value="Glyoxalase_1"/>
</dbReference>
<comment type="pathway">
    <text evidence="2">Secondary metabolite metabolism; methylglyoxal degradation; (R)-lactate from methylglyoxal: step 1/2.</text>
</comment>